<dbReference type="HOGENOM" id="CLU_2667638_0_0_9"/>
<feature type="transmembrane region" description="Helical" evidence="1">
    <location>
        <begin position="20"/>
        <end position="37"/>
    </location>
</feature>
<dbReference type="Proteomes" id="UP000007392">
    <property type="component" value="Chromosome"/>
</dbReference>
<dbReference type="AlphaFoldDB" id="I0BG37"/>
<evidence type="ECO:0000256" key="1">
    <source>
        <dbReference type="SAM" id="Phobius"/>
    </source>
</evidence>
<proteinExistence type="predicted"/>
<reference evidence="2 3" key="1">
    <citation type="submission" date="2013-06" db="EMBL/GenBank/DDBJ databases">
        <title>Complete genome sequence of Paenibacillus mucilaginosus K02.</title>
        <authorList>
            <person name="Xiao B."/>
            <person name="Sun L."/>
            <person name="Xiao L."/>
            <person name="Lian B."/>
        </authorList>
    </citation>
    <scope>NUCLEOTIDE SEQUENCE [LARGE SCALE GENOMIC DNA]</scope>
    <source>
        <strain evidence="2 3">K02</strain>
    </source>
</reference>
<sequence>MSIAFAIVSLFFWWINMDRFLFVITPFLGFILALIALRKKTPGSKVALWSNVLILGSYVIWFIAMCIRWAAFLFS</sequence>
<protein>
    <submittedName>
        <fullName evidence="2">Uncharacterized protein</fullName>
    </submittedName>
</protein>
<keyword evidence="1" id="KW-0472">Membrane</keyword>
<evidence type="ECO:0000313" key="2">
    <source>
        <dbReference type="EMBL" id="AFH61334.1"/>
    </source>
</evidence>
<dbReference type="KEGG" id="pmw:B2K_11490"/>
<accession>I0BG37</accession>
<keyword evidence="1" id="KW-1133">Transmembrane helix</keyword>
<name>I0BG37_9BACL</name>
<feature type="transmembrane region" description="Helical" evidence="1">
    <location>
        <begin position="49"/>
        <end position="71"/>
    </location>
</feature>
<gene>
    <name evidence="2" type="ORF">B2K_11490</name>
</gene>
<keyword evidence="1" id="KW-0812">Transmembrane</keyword>
<dbReference type="EMBL" id="CP003422">
    <property type="protein sequence ID" value="AFH61334.1"/>
    <property type="molecule type" value="Genomic_DNA"/>
</dbReference>
<organism evidence="2 3">
    <name type="scientific">Paenibacillus mucilaginosus K02</name>
    <dbReference type="NCBI Taxonomy" id="997761"/>
    <lineage>
        <taxon>Bacteria</taxon>
        <taxon>Bacillati</taxon>
        <taxon>Bacillota</taxon>
        <taxon>Bacilli</taxon>
        <taxon>Bacillales</taxon>
        <taxon>Paenibacillaceae</taxon>
        <taxon>Paenibacillus</taxon>
    </lineage>
</organism>
<evidence type="ECO:0000313" key="3">
    <source>
        <dbReference type="Proteomes" id="UP000007392"/>
    </source>
</evidence>